<accession>A0ABV8DN64</accession>
<keyword evidence="5" id="KW-1185">Reference proteome</keyword>
<name>A0ABV8DN64_9NOCA</name>
<dbReference type="Pfam" id="PF00378">
    <property type="entry name" value="ECH_1"/>
    <property type="match status" value="1"/>
</dbReference>
<reference evidence="5" key="1">
    <citation type="journal article" date="2019" name="Int. J. Syst. Evol. Microbiol.">
        <title>The Global Catalogue of Microorganisms (GCM) 10K type strain sequencing project: providing services to taxonomists for standard genome sequencing and annotation.</title>
        <authorList>
            <consortium name="The Broad Institute Genomics Platform"/>
            <consortium name="The Broad Institute Genome Sequencing Center for Infectious Disease"/>
            <person name="Wu L."/>
            <person name="Ma J."/>
        </authorList>
    </citation>
    <scope>NUCLEOTIDE SEQUENCE [LARGE SCALE GENOMIC DNA]</scope>
    <source>
        <strain evidence="5">CGMCC 4.7330</strain>
    </source>
</reference>
<comment type="caution">
    <text evidence="4">The sequence shown here is derived from an EMBL/GenBank/DDBJ whole genome shotgun (WGS) entry which is preliminary data.</text>
</comment>
<sequence length="260" mass="27335">MSNNTPAEFTTLELPEQRGVAVLRFSRPPANLITLQLAREIAVAAKRAGKNERVAALVVYGDERIFSAGDDLAEIATWSPDQAAALASDHAQHLDCLPPVPCPTVAAITGYCLGGALELALGADRRIVGDNVKLGLPQIHRGTVPTAGMDRLIRTVGLRTARDLVYSGRYVEADEALRLGLVDEVVAPDDVYDAAHRWAERFAGLPGAAVAAAKSVLEAPAQHSSHAISAWIGLARTGEPQRAAGAYAADGPNQVPGTGR</sequence>
<dbReference type="RefSeq" id="WP_378611045.1">
    <property type="nucleotide sequence ID" value="NZ_JBHSAX010000004.1"/>
</dbReference>
<keyword evidence="2" id="KW-0443">Lipid metabolism</keyword>
<dbReference type="CDD" id="cd06558">
    <property type="entry name" value="crotonase-like"/>
    <property type="match status" value="1"/>
</dbReference>
<evidence type="ECO:0000313" key="4">
    <source>
        <dbReference type="EMBL" id="MFC3961293.1"/>
    </source>
</evidence>
<proteinExistence type="inferred from homology"/>
<dbReference type="InterPro" id="IPR029045">
    <property type="entry name" value="ClpP/crotonase-like_dom_sf"/>
</dbReference>
<evidence type="ECO:0000256" key="1">
    <source>
        <dbReference type="ARBA" id="ARBA00005254"/>
    </source>
</evidence>
<evidence type="ECO:0000256" key="2">
    <source>
        <dbReference type="ARBA" id="ARBA00023098"/>
    </source>
</evidence>
<evidence type="ECO:0000256" key="3">
    <source>
        <dbReference type="ARBA" id="ARBA00023239"/>
    </source>
</evidence>
<protein>
    <submittedName>
        <fullName evidence="4">Enoyl-CoA hydratase-related protein</fullName>
    </submittedName>
</protein>
<comment type="similarity">
    <text evidence="1">Belongs to the enoyl-CoA hydratase/isomerase family.</text>
</comment>
<organism evidence="4 5">
    <name type="scientific">Nocardia jiangsuensis</name>
    <dbReference type="NCBI Taxonomy" id="1691563"/>
    <lineage>
        <taxon>Bacteria</taxon>
        <taxon>Bacillati</taxon>
        <taxon>Actinomycetota</taxon>
        <taxon>Actinomycetes</taxon>
        <taxon>Mycobacteriales</taxon>
        <taxon>Nocardiaceae</taxon>
        <taxon>Nocardia</taxon>
    </lineage>
</organism>
<evidence type="ECO:0000313" key="5">
    <source>
        <dbReference type="Proteomes" id="UP001595696"/>
    </source>
</evidence>
<gene>
    <name evidence="4" type="ORF">ACFO0B_04750</name>
</gene>
<dbReference type="EMBL" id="JBHSAX010000004">
    <property type="protein sequence ID" value="MFC3961293.1"/>
    <property type="molecule type" value="Genomic_DNA"/>
</dbReference>
<dbReference type="Proteomes" id="UP001595696">
    <property type="component" value="Unassembled WGS sequence"/>
</dbReference>
<dbReference type="SUPFAM" id="SSF52096">
    <property type="entry name" value="ClpP/crotonase"/>
    <property type="match status" value="1"/>
</dbReference>
<dbReference type="Gene3D" id="3.90.226.10">
    <property type="entry name" value="2-enoyl-CoA Hydratase, Chain A, domain 1"/>
    <property type="match status" value="1"/>
</dbReference>
<keyword evidence="3" id="KW-0456">Lyase</keyword>
<dbReference type="InterPro" id="IPR001753">
    <property type="entry name" value="Enoyl-CoA_hydra/iso"/>
</dbReference>
<dbReference type="PANTHER" id="PTHR11941">
    <property type="entry name" value="ENOYL-COA HYDRATASE-RELATED"/>
    <property type="match status" value="1"/>
</dbReference>
<dbReference type="PANTHER" id="PTHR11941:SF169">
    <property type="entry name" value="(7AS)-7A-METHYL-1,5-DIOXO-2,3,5,6,7,7A-HEXAHYDRO-1H-INDENE-CARBOXYL-COA HYDROLASE"/>
    <property type="match status" value="1"/>
</dbReference>